<protein>
    <submittedName>
        <fullName evidence="1">Uncharacterized protein</fullName>
    </submittedName>
</protein>
<organism evidence="1">
    <name type="scientific">marine metagenome</name>
    <dbReference type="NCBI Taxonomy" id="408172"/>
    <lineage>
        <taxon>unclassified sequences</taxon>
        <taxon>metagenomes</taxon>
        <taxon>ecological metagenomes</taxon>
    </lineage>
</organism>
<proteinExistence type="predicted"/>
<evidence type="ECO:0000313" key="1">
    <source>
        <dbReference type="EMBL" id="SVE10015.1"/>
    </source>
</evidence>
<feature type="non-terminal residue" evidence="1">
    <location>
        <position position="40"/>
    </location>
</feature>
<feature type="non-terminal residue" evidence="1">
    <location>
        <position position="1"/>
    </location>
</feature>
<dbReference type="EMBL" id="UINC01194097">
    <property type="protein sequence ID" value="SVE10015.1"/>
    <property type="molecule type" value="Genomic_DNA"/>
</dbReference>
<dbReference type="AlphaFoldDB" id="A0A383AS19"/>
<sequence length="40" mass="4342">VSLAIAIQGELGSNSELAVREFFSDRVSSPTIVPCRTFDE</sequence>
<name>A0A383AS19_9ZZZZ</name>
<gene>
    <name evidence="1" type="ORF">METZ01_LOCUS462869</name>
</gene>
<reference evidence="1" key="1">
    <citation type="submission" date="2018-05" db="EMBL/GenBank/DDBJ databases">
        <authorList>
            <person name="Lanie J.A."/>
            <person name="Ng W.-L."/>
            <person name="Kazmierczak K.M."/>
            <person name="Andrzejewski T.M."/>
            <person name="Davidsen T.M."/>
            <person name="Wayne K.J."/>
            <person name="Tettelin H."/>
            <person name="Glass J.I."/>
            <person name="Rusch D."/>
            <person name="Podicherti R."/>
            <person name="Tsui H.-C.T."/>
            <person name="Winkler M.E."/>
        </authorList>
    </citation>
    <scope>NUCLEOTIDE SEQUENCE</scope>
</reference>
<accession>A0A383AS19</accession>